<protein>
    <submittedName>
        <fullName evidence="1">Uncharacterized protein</fullName>
    </submittedName>
</protein>
<dbReference type="EMBL" id="KY009685">
    <property type="protein sequence ID" value="AQQ79995.1"/>
    <property type="molecule type" value="Genomic_DNA"/>
</dbReference>
<sequence length="54" mass="6511">MLEKNYITKFFFVSPLLFVYISRVESQNRLGKYIRKVVGVIQSICFFRKIEPYT</sequence>
<evidence type="ECO:0000313" key="2">
    <source>
        <dbReference type="Proteomes" id="UP000203066"/>
    </source>
</evidence>
<dbReference type="RefSeq" id="YP_009345679.1">
    <property type="nucleotide sequence ID" value="NC_033778.1"/>
</dbReference>
<keyword evidence="2" id="KW-1185">Reference proteome</keyword>
<proteinExistence type="predicted"/>
<accession>A0A1S5YDC9</accession>
<gene>
    <name evidence="1" type="ORF">LbFV_ORF75</name>
</gene>
<dbReference type="GeneID" id="31050552"/>
<dbReference type="KEGG" id="vg:31050552"/>
<reference evidence="1 2" key="1">
    <citation type="journal article" date="2016" name="Genome Biol. Evol.">
        <title>Genome Sequencing of the Behavior Manipulating Virus LbFV Reveals a Possible New Virus Family.</title>
        <authorList>
            <person name="Lepetit D."/>
            <person name="Gillet B."/>
            <person name="Hughes S."/>
            <person name="Kraaijeveld K."/>
            <person name="Varaldi J."/>
        </authorList>
    </citation>
    <scope>NUCLEOTIDE SEQUENCE [LARGE SCALE GENOMIC DNA]</scope>
    <source>
        <strain evidence="1">Valence Gotheron</strain>
    </source>
</reference>
<name>A0A1S5YDC9_9VIRU</name>
<evidence type="ECO:0000313" key="1">
    <source>
        <dbReference type="EMBL" id="AQQ79995.1"/>
    </source>
</evidence>
<dbReference type="Proteomes" id="UP000203066">
    <property type="component" value="Segment"/>
</dbReference>
<organism evidence="1 2">
    <name type="scientific">Leptopilina boulardi filamentous virus</name>
    <dbReference type="NCBI Taxonomy" id="552509"/>
    <lineage>
        <taxon>Viruses</taxon>
        <taxon>Viruses incertae sedis</taxon>
        <taxon>Naldaviricetes</taxon>
        <taxon>Lefavirales</taxon>
        <taxon>Filamentoviridae</taxon>
        <taxon>Alphafilamentovirus</taxon>
        <taxon>Alphafilamentovirus leboulardi</taxon>
    </lineage>
</organism>